<dbReference type="GO" id="GO:0003677">
    <property type="term" value="F:DNA binding"/>
    <property type="evidence" value="ECO:0007669"/>
    <property type="project" value="InterPro"/>
</dbReference>
<evidence type="ECO:0000259" key="1">
    <source>
        <dbReference type="SMART" id="SM00487"/>
    </source>
</evidence>
<keyword evidence="2" id="KW-0255">Endonuclease</keyword>
<keyword evidence="2" id="KW-0378">Hydrolase</keyword>
<dbReference type="Pfam" id="PF04851">
    <property type="entry name" value="ResIII"/>
    <property type="match status" value="1"/>
</dbReference>
<organism evidence="2 3">
    <name type="scientific">Enteroscipio rubneri</name>
    <dbReference type="NCBI Taxonomy" id="2070686"/>
    <lineage>
        <taxon>Bacteria</taxon>
        <taxon>Bacillati</taxon>
        <taxon>Actinomycetota</taxon>
        <taxon>Coriobacteriia</taxon>
        <taxon>Eggerthellales</taxon>
        <taxon>Eggerthellaceae</taxon>
        <taxon>Enteroscipio</taxon>
    </lineage>
</organism>
<sequence>MPALEFKYSAEQEHQVDAVAAVCDLFRGQEFMSSEFTAGTVGGMFSDAIVVGHANNLRVSARQLEENLHAVQEDNCLARTEVLTDGRLRDFTVEMETGTGKTYVYIRTIYELNKRYGLTKFVIVVPSIAIREGVKKSFESTKKHFESLYDKKPLEFFVYDSKDMGPVGNFATSSAIQVMIINIGAFNKELDSDEKKGTTNIFHRPSERLIGGRSPQELVSSCNPIVIIDEPQSVDNTTKAKKAIKSLNPLFVLRYSATHKEAYNMLYQLGPVDAFQRGLVKGIVVDSVLSQEDLNGAYIRLDSTDGRSGYKAKLTIDVRQADGSQKRKAVTVKSGDDLYQKSKENSDYESGWIVSNIGTAAGDEFVEFQNGEYLEPGDVLGDVASEAIKRAQIIKTIEDHLETQLRLYKFGIKVLSLFFIDKVEKYRLYEPSVHNGEYAEIFEEEYARIATSDKWQRRYKKAGVPLPIDGKGLHQGYFAKDGRGKFKDSKEGASTSADSSAFELIMQKKETLISFPDGKDPDKDVAFIFSHSALKEGWDNPNVFQICTLVETTDTLTKRQKIGRGLRLPVNQDGERSYDPDVNVLTVIANESYKSFADGLQSEFEHEGYKFGVLTPESFTRIEFKNEDGDDEKLGFERSEQIYKALKAEGLIDGKGAITPELKQVAENGELEMPEGLEIVKEQVEAVILHKSQKLQIKDKGNQVEVELQKDVSMDPAFQQLWERIRQTTRFEMDIDTDLLVEKAVDGIAHMPKIKPLEVMSIRAGLEVGDAGVSVRKKKDLFGDSTKEDDITRSVVRTDIERVYDLPDPISELQDAVGLTRKTIKRILEECGRLKEFEVDPMTFLVQVAAKIEAAKNEVVSQGIKYTKLPESEWYTMDILAVEDLTAYLDQNAWKPTSGKSLYNYVVYDSSTVEKPYALALDQSEQVKVFAKLPSKFKIDTPLGSYNPDWAYVEEVEGRERVYFVMETKGGGNGTPNLRPTEKAKIECAQKHFDALAIDDVVYDVETTYHYANI</sequence>
<gene>
    <name evidence="2" type="ORF">C2L71_11715</name>
</gene>
<protein>
    <submittedName>
        <fullName evidence="2">Restriction endonuclease</fullName>
    </submittedName>
</protein>
<dbReference type="InterPro" id="IPR014001">
    <property type="entry name" value="Helicase_ATP-bd"/>
</dbReference>
<dbReference type="Gene3D" id="3.40.50.300">
    <property type="entry name" value="P-loop containing nucleotide triphosphate hydrolases"/>
    <property type="match status" value="1"/>
</dbReference>
<dbReference type="OrthoDB" id="9776021at2"/>
<comment type="caution">
    <text evidence="2">The sequence shown here is derived from an EMBL/GenBank/DDBJ whole genome shotgun (WGS) entry which is preliminary data.</text>
</comment>
<dbReference type="GO" id="GO:0015668">
    <property type="term" value="F:type III site-specific deoxyribonuclease activity"/>
    <property type="evidence" value="ECO:0007669"/>
    <property type="project" value="InterPro"/>
</dbReference>
<dbReference type="EMBL" id="PPEK01000027">
    <property type="protein sequence ID" value="PNV66714.1"/>
    <property type="molecule type" value="Genomic_DNA"/>
</dbReference>
<accession>A0A2K2U8V9</accession>
<dbReference type="InterPro" id="IPR027417">
    <property type="entry name" value="P-loop_NTPase"/>
</dbReference>
<evidence type="ECO:0000313" key="3">
    <source>
        <dbReference type="Proteomes" id="UP000236197"/>
    </source>
</evidence>
<dbReference type="InterPro" id="IPR045572">
    <property type="entry name" value="RE_endonuc_C"/>
</dbReference>
<dbReference type="InterPro" id="IPR006935">
    <property type="entry name" value="Helicase/UvrB_N"/>
</dbReference>
<keyword evidence="3" id="KW-1185">Reference proteome</keyword>
<reference evidence="3" key="1">
    <citation type="submission" date="2018-01" db="EMBL/GenBank/DDBJ databases">
        <title>Rubneribacter badeniensis gen. nov., sp. nov., and Colonibacter rubneri, gen. nov., sp. nov., WGS of new members of the Eggerthellaceae.</title>
        <authorList>
            <person name="Danylec N."/>
            <person name="Stoll D.A."/>
            <person name="Doetsch A."/>
            <person name="Kulling S.E."/>
            <person name="Huch M."/>
        </authorList>
    </citation>
    <scope>NUCLEOTIDE SEQUENCE [LARGE SCALE GENOMIC DNA]</scope>
    <source>
        <strain evidence="3">ResAG-96</strain>
    </source>
</reference>
<proteinExistence type="predicted"/>
<dbReference type="Pfam" id="PF19778">
    <property type="entry name" value="RE_endonuc"/>
    <property type="match status" value="1"/>
</dbReference>
<feature type="domain" description="Helicase ATP-binding" evidence="1">
    <location>
        <begin position="64"/>
        <end position="286"/>
    </location>
</feature>
<name>A0A2K2U8V9_9ACTN</name>
<dbReference type="SUPFAM" id="SSF52540">
    <property type="entry name" value="P-loop containing nucleoside triphosphate hydrolases"/>
    <property type="match status" value="2"/>
</dbReference>
<evidence type="ECO:0000313" key="2">
    <source>
        <dbReference type="EMBL" id="PNV66714.1"/>
    </source>
</evidence>
<keyword evidence="2" id="KW-0540">Nuclease</keyword>
<dbReference type="AlphaFoldDB" id="A0A2K2U8V9"/>
<dbReference type="GO" id="GO:0005524">
    <property type="term" value="F:ATP binding"/>
    <property type="evidence" value="ECO:0007669"/>
    <property type="project" value="InterPro"/>
</dbReference>
<dbReference type="SMART" id="SM00487">
    <property type="entry name" value="DEXDc"/>
    <property type="match status" value="1"/>
</dbReference>
<dbReference type="Proteomes" id="UP000236197">
    <property type="component" value="Unassembled WGS sequence"/>
</dbReference>
<dbReference type="RefSeq" id="WP_103265942.1">
    <property type="nucleotide sequence ID" value="NZ_CABMLE010000027.1"/>
</dbReference>